<dbReference type="PANTHER" id="PTHR30461">
    <property type="entry name" value="DNA-INVERTASE FROM LAMBDOID PROPHAGE"/>
    <property type="match status" value="1"/>
</dbReference>
<dbReference type="SUPFAM" id="SSF53041">
    <property type="entry name" value="Resolvase-like"/>
    <property type="match status" value="1"/>
</dbReference>
<feature type="domain" description="Resolvase/invertase-type recombinase catalytic" evidence="1">
    <location>
        <begin position="11"/>
        <end position="161"/>
    </location>
</feature>
<dbReference type="Pfam" id="PF07508">
    <property type="entry name" value="Recombinase"/>
    <property type="match status" value="1"/>
</dbReference>
<dbReference type="InterPro" id="IPR011109">
    <property type="entry name" value="DNA_bind_recombinase_dom"/>
</dbReference>
<feature type="domain" description="Recombinase" evidence="2">
    <location>
        <begin position="191"/>
        <end position="315"/>
    </location>
</feature>
<evidence type="ECO:0000259" key="1">
    <source>
        <dbReference type="PROSITE" id="PS51736"/>
    </source>
</evidence>
<dbReference type="Gene3D" id="3.90.1750.20">
    <property type="entry name" value="Putative Large Serine Recombinase, Chain B, Domain 2"/>
    <property type="match status" value="1"/>
</dbReference>
<gene>
    <name evidence="3" type="ORF">QQS39_16200</name>
</gene>
<dbReference type="CDD" id="cd00338">
    <property type="entry name" value="Ser_Recombinase"/>
    <property type="match status" value="1"/>
</dbReference>
<dbReference type="InterPro" id="IPR038109">
    <property type="entry name" value="DNA_bind_recomb_sf"/>
</dbReference>
<evidence type="ECO:0000259" key="2">
    <source>
        <dbReference type="PROSITE" id="PS51737"/>
    </source>
</evidence>
<dbReference type="EMBL" id="CP127389">
    <property type="protein sequence ID" value="WIV87974.1"/>
    <property type="molecule type" value="Genomic_DNA"/>
</dbReference>
<name>A0ABY8Y6D4_9GAMM</name>
<sequence length="510" mass="59490">MNSNLLKKKILVAIYLRMSTEHQKYSIDNQKKYIQQYALIHNMEILYIYDDEGKSGISVSGRNNFNRLIQDVVTQKINIEALLVYDVSRFGRFQDNDEAGYYSYLLKSHGVRIIYCAENIPDSSPEIEMLTLPALRYAAGAYSRNLSIKVFAGHVNLVNRGYFQGGIAGYGLRRKLIDSTHNDKFILQSGERKCLQTDRTILVPGPDDELLIINRIFNMFIFKNYSEYLISEKLNEENIKHSNDTQWTRSKVHNILINERYIGNYVYNKTSKKLKSKKIKNPKEDWIRYSNYFPPIVSPEKYRLAQEIIKNRSIHLSDIDIINYLKKKLKEQGKLSGFIIDEDDTGPSSSIISNRFGGLINAYKLIGYIPERNYSFIEINKELRKKHQTIISEIYKKINISDKIILKDETILINKNLKVSLIISKCKKTPAGNLRWIVRFDRGLLADISIIVRMDSKNKNSVDYFILPSFEIIEKKLHIKEKNSQLIDLYRFDNLNLFLSMLSQDNRRIT</sequence>
<dbReference type="InterPro" id="IPR036162">
    <property type="entry name" value="Resolvase-like_N_sf"/>
</dbReference>
<proteinExistence type="predicted"/>
<reference evidence="3 4" key="1">
    <citation type="submission" date="2023-06" db="EMBL/GenBank/DDBJ databases">
        <title>Proteus appendicitidis sp. nov., isolated from the appendiceal pus of an appendicitis patient in Yongzhou, China.</title>
        <authorList>
            <person name="Cai X."/>
        </authorList>
    </citation>
    <scope>NUCLEOTIDE SEQUENCE [LARGE SCALE GENOMIC DNA]</scope>
    <source>
        <strain evidence="3 4">HZ0627</strain>
    </source>
</reference>
<dbReference type="PROSITE" id="PS51737">
    <property type="entry name" value="RECOMBINASE_DNA_BIND"/>
    <property type="match status" value="1"/>
</dbReference>
<dbReference type="SMART" id="SM00857">
    <property type="entry name" value="Resolvase"/>
    <property type="match status" value="1"/>
</dbReference>
<dbReference type="InterPro" id="IPR050639">
    <property type="entry name" value="SSR_resolvase"/>
</dbReference>
<dbReference type="Gene3D" id="3.40.50.1390">
    <property type="entry name" value="Resolvase, N-terminal catalytic domain"/>
    <property type="match status" value="1"/>
</dbReference>
<evidence type="ECO:0000313" key="4">
    <source>
        <dbReference type="Proteomes" id="UP001226651"/>
    </source>
</evidence>
<organism evidence="3 4">
    <name type="scientific">Proteus appendicitidis</name>
    <dbReference type="NCBI Taxonomy" id="3034648"/>
    <lineage>
        <taxon>Bacteria</taxon>
        <taxon>Pseudomonadati</taxon>
        <taxon>Pseudomonadota</taxon>
        <taxon>Gammaproteobacteria</taxon>
        <taxon>Enterobacterales</taxon>
        <taxon>Morganellaceae</taxon>
        <taxon>Proteus</taxon>
    </lineage>
</organism>
<dbReference type="InterPro" id="IPR006119">
    <property type="entry name" value="Resolv_N"/>
</dbReference>
<dbReference type="PANTHER" id="PTHR30461:SF23">
    <property type="entry name" value="DNA RECOMBINASE-RELATED"/>
    <property type="match status" value="1"/>
</dbReference>
<accession>A0ABY8Y6D4</accession>
<dbReference type="Pfam" id="PF00239">
    <property type="entry name" value="Resolvase"/>
    <property type="match status" value="1"/>
</dbReference>
<evidence type="ECO:0000313" key="3">
    <source>
        <dbReference type="EMBL" id="WIV87974.1"/>
    </source>
</evidence>
<protein>
    <submittedName>
        <fullName evidence="3">Recombinase family protein</fullName>
    </submittedName>
</protein>
<dbReference type="PROSITE" id="PS51736">
    <property type="entry name" value="RECOMBINASES_3"/>
    <property type="match status" value="1"/>
</dbReference>
<keyword evidence="4" id="KW-1185">Reference proteome</keyword>
<dbReference type="Proteomes" id="UP001226651">
    <property type="component" value="Chromosome"/>
</dbReference>
<dbReference type="RefSeq" id="WP_285804932.1">
    <property type="nucleotide sequence ID" value="NZ_CP127389.1"/>
</dbReference>